<dbReference type="EMBL" id="BGPR01010735">
    <property type="protein sequence ID" value="GBN47737.1"/>
    <property type="molecule type" value="Genomic_DNA"/>
</dbReference>
<name>A0A4Y2PBX3_ARAVE</name>
<feature type="region of interest" description="Disordered" evidence="1">
    <location>
        <begin position="1"/>
        <end position="21"/>
    </location>
</feature>
<gene>
    <name evidence="2" type="ORF">AVEN_238573_1</name>
</gene>
<evidence type="ECO:0000256" key="1">
    <source>
        <dbReference type="SAM" id="MobiDB-lite"/>
    </source>
</evidence>
<dbReference type="AlphaFoldDB" id="A0A4Y2PBX3"/>
<dbReference type="Proteomes" id="UP000499080">
    <property type="component" value="Unassembled WGS sequence"/>
</dbReference>
<evidence type="ECO:0000313" key="3">
    <source>
        <dbReference type="Proteomes" id="UP000499080"/>
    </source>
</evidence>
<proteinExistence type="predicted"/>
<feature type="compositionally biased region" description="Basic residues" evidence="1">
    <location>
        <begin position="1"/>
        <end position="10"/>
    </location>
</feature>
<feature type="non-terminal residue" evidence="2">
    <location>
        <position position="60"/>
    </location>
</feature>
<organism evidence="2 3">
    <name type="scientific">Araneus ventricosus</name>
    <name type="common">Orbweaver spider</name>
    <name type="synonym">Epeira ventricosa</name>
    <dbReference type="NCBI Taxonomy" id="182803"/>
    <lineage>
        <taxon>Eukaryota</taxon>
        <taxon>Metazoa</taxon>
        <taxon>Ecdysozoa</taxon>
        <taxon>Arthropoda</taxon>
        <taxon>Chelicerata</taxon>
        <taxon>Arachnida</taxon>
        <taxon>Araneae</taxon>
        <taxon>Araneomorphae</taxon>
        <taxon>Entelegynae</taxon>
        <taxon>Araneoidea</taxon>
        <taxon>Araneidae</taxon>
        <taxon>Araneus</taxon>
    </lineage>
</organism>
<reference evidence="2 3" key="1">
    <citation type="journal article" date="2019" name="Sci. Rep.">
        <title>Orb-weaving spider Araneus ventricosus genome elucidates the spidroin gene catalogue.</title>
        <authorList>
            <person name="Kono N."/>
            <person name="Nakamura H."/>
            <person name="Ohtoshi R."/>
            <person name="Moran D.A.P."/>
            <person name="Shinohara A."/>
            <person name="Yoshida Y."/>
            <person name="Fujiwara M."/>
            <person name="Mori M."/>
            <person name="Tomita M."/>
            <person name="Arakawa K."/>
        </authorList>
    </citation>
    <scope>NUCLEOTIDE SEQUENCE [LARGE SCALE GENOMIC DNA]</scope>
</reference>
<protein>
    <submittedName>
        <fullName evidence="2">Uncharacterized protein</fullName>
    </submittedName>
</protein>
<keyword evidence="3" id="KW-1185">Reference proteome</keyword>
<accession>A0A4Y2PBX3</accession>
<sequence length="60" mass="6900">MLIRLRRGQRHSNSSYNCPGANYPPSLQGPEPIIEHFLNNPFLQVDLACFMKNLVCRERG</sequence>
<evidence type="ECO:0000313" key="2">
    <source>
        <dbReference type="EMBL" id="GBN47737.1"/>
    </source>
</evidence>
<comment type="caution">
    <text evidence="2">The sequence shown here is derived from an EMBL/GenBank/DDBJ whole genome shotgun (WGS) entry which is preliminary data.</text>
</comment>